<dbReference type="EMBL" id="JARKIE010000038">
    <property type="protein sequence ID" value="KAJ7695360.1"/>
    <property type="molecule type" value="Genomic_DNA"/>
</dbReference>
<evidence type="ECO:0000256" key="1">
    <source>
        <dbReference type="SAM" id="MobiDB-lite"/>
    </source>
</evidence>
<feature type="region of interest" description="Disordered" evidence="1">
    <location>
        <begin position="1"/>
        <end position="41"/>
    </location>
</feature>
<dbReference type="AlphaFoldDB" id="A0AAD7DN85"/>
<proteinExistence type="predicted"/>
<dbReference type="Proteomes" id="UP001221757">
    <property type="component" value="Unassembled WGS sequence"/>
</dbReference>
<name>A0AAD7DN85_MYCRO</name>
<accession>A0AAD7DN85</accession>
<organism evidence="2 3">
    <name type="scientific">Mycena rosella</name>
    <name type="common">Pink bonnet</name>
    <name type="synonym">Agaricus rosellus</name>
    <dbReference type="NCBI Taxonomy" id="1033263"/>
    <lineage>
        <taxon>Eukaryota</taxon>
        <taxon>Fungi</taxon>
        <taxon>Dikarya</taxon>
        <taxon>Basidiomycota</taxon>
        <taxon>Agaricomycotina</taxon>
        <taxon>Agaricomycetes</taxon>
        <taxon>Agaricomycetidae</taxon>
        <taxon>Agaricales</taxon>
        <taxon>Marasmiineae</taxon>
        <taxon>Mycenaceae</taxon>
        <taxon>Mycena</taxon>
    </lineage>
</organism>
<protein>
    <submittedName>
        <fullName evidence="2">Uncharacterized protein</fullName>
    </submittedName>
</protein>
<gene>
    <name evidence="2" type="ORF">B0H17DRAFT_1271834</name>
</gene>
<comment type="caution">
    <text evidence="2">The sequence shown here is derived from an EMBL/GenBank/DDBJ whole genome shotgun (WGS) entry which is preliminary data.</text>
</comment>
<reference evidence="2" key="1">
    <citation type="submission" date="2023-03" db="EMBL/GenBank/DDBJ databases">
        <title>Massive genome expansion in bonnet fungi (Mycena s.s.) driven by repeated elements and novel gene families across ecological guilds.</title>
        <authorList>
            <consortium name="Lawrence Berkeley National Laboratory"/>
            <person name="Harder C.B."/>
            <person name="Miyauchi S."/>
            <person name="Viragh M."/>
            <person name="Kuo A."/>
            <person name="Thoen E."/>
            <person name="Andreopoulos B."/>
            <person name="Lu D."/>
            <person name="Skrede I."/>
            <person name="Drula E."/>
            <person name="Henrissat B."/>
            <person name="Morin E."/>
            <person name="Kohler A."/>
            <person name="Barry K."/>
            <person name="LaButti K."/>
            <person name="Morin E."/>
            <person name="Salamov A."/>
            <person name="Lipzen A."/>
            <person name="Mereny Z."/>
            <person name="Hegedus B."/>
            <person name="Baldrian P."/>
            <person name="Stursova M."/>
            <person name="Weitz H."/>
            <person name="Taylor A."/>
            <person name="Grigoriev I.V."/>
            <person name="Nagy L.G."/>
            <person name="Martin F."/>
            <person name="Kauserud H."/>
        </authorList>
    </citation>
    <scope>NUCLEOTIDE SEQUENCE</scope>
    <source>
        <strain evidence="2">CBHHK067</strain>
    </source>
</reference>
<evidence type="ECO:0000313" key="3">
    <source>
        <dbReference type="Proteomes" id="UP001221757"/>
    </source>
</evidence>
<evidence type="ECO:0000313" key="2">
    <source>
        <dbReference type="EMBL" id="KAJ7695360.1"/>
    </source>
</evidence>
<keyword evidence="3" id="KW-1185">Reference proteome</keyword>
<sequence length="289" mass="32289">MDPRSVQKGCPVSGEVMGLTSADIDPLPTPHPSHPPTSGRLESGLNQRIRNDLRVPIHPSVLCLPSPSLQILLLRNHHSTTSGYEWKTVGQTDNTAKDTPKINKTTVWIRRDGDKLQTDDGKDEGTLIYSLKTDSLEFIDAWCKRCKIEVSDFNPAGDSPMDFSTLTSLVLLRITAVEKYNWQVALGTLSTIAHPNRIRKIVISSTEYLPAECGLQFDYKLDSLPLHPLLTIELERNIFEGGLTISKANQDFPQMTSRQLRHITDHEENWFEACKCPKVGVSYSPLAVT</sequence>